<evidence type="ECO:0000256" key="1">
    <source>
        <dbReference type="SAM" id="SignalP"/>
    </source>
</evidence>
<evidence type="ECO:0000313" key="2">
    <source>
        <dbReference type="EMBL" id="VFQ70050.1"/>
    </source>
</evidence>
<dbReference type="OrthoDB" id="1302661at2759"/>
<evidence type="ECO:0000313" key="3">
    <source>
        <dbReference type="Proteomes" id="UP000595140"/>
    </source>
</evidence>
<keyword evidence="3" id="KW-1185">Reference proteome</keyword>
<reference evidence="2 3" key="1">
    <citation type="submission" date="2018-04" db="EMBL/GenBank/DDBJ databases">
        <authorList>
            <person name="Vogel A."/>
        </authorList>
    </citation>
    <scope>NUCLEOTIDE SEQUENCE [LARGE SCALE GENOMIC DNA]</scope>
</reference>
<name>A0A484L184_9ASTE</name>
<dbReference type="Proteomes" id="UP000595140">
    <property type="component" value="Unassembled WGS sequence"/>
</dbReference>
<protein>
    <submittedName>
        <fullName evidence="2">Uncharacterized protein</fullName>
    </submittedName>
</protein>
<feature type="chain" id="PRO_5019733489" evidence="1">
    <location>
        <begin position="19"/>
        <end position="100"/>
    </location>
</feature>
<proteinExistence type="predicted"/>
<accession>A0A484L184</accession>
<dbReference type="EMBL" id="OOIL02000879">
    <property type="protein sequence ID" value="VFQ70050.1"/>
    <property type="molecule type" value="Genomic_DNA"/>
</dbReference>
<sequence>MTKILIWFLTSFRGSAKAVTWKFIRLAKAATVRERNWYMKLLNEEDRATQPYLGRIGFSKWSRAESANNRYSIMTSNNAESMNSVDATAREYPIAQLIDS</sequence>
<gene>
    <name evidence="2" type="ORF">CCAM_LOCUS11826</name>
</gene>
<dbReference type="AlphaFoldDB" id="A0A484L184"/>
<feature type="signal peptide" evidence="1">
    <location>
        <begin position="1"/>
        <end position="18"/>
    </location>
</feature>
<organism evidence="2 3">
    <name type="scientific">Cuscuta campestris</name>
    <dbReference type="NCBI Taxonomy" id="132261"/>
    <lineage>
        <taxon>Eukaryota</taxon>
        <taxon>Viridiplantae</taxon>
        <taxon>Streptophyta</taxon>
        <taxon>Embryophyta</taxon>
        <taxon>Tracheophyta</taxon>
        <taxon>Spermatophyta</taxon>
        <taxon>Magnoliopsida</taxon>
        <taxon>eudicotyledons</taxon>
        <taxon>Gunneridae</taxon>
        <taxon>Pentapetalae</taxon>
        <taxon>asterids</taxon>
        <taxon>lamiids</taxon>
        <taxon>Solanales</taxon>
        <taxon>Convolvulaceae</taxon>
        <taxon>Cuscuteae</taxon>
        <taxon>Cuscuta</taxon>
        <taxon>Cuscuta subgen. Grammica</taxon>
        <taxon>Cuscuta sect. Cleistogrammica</taxon>
    </lineage>
</organism>
<keyword evidence="1" id="KW-0732">Signal</keyword>